<dbReference type="RefSeq" id="WP_123323652.1">
    <property type="nucleotide sequence ID" value="NZ_JBHRSX010000032.1"/>
</dbReference>
<name>A0ABV7JY57_9ALTE</name>
<reference evidence="2" key="1">
    <citation type="journal article" date="2019" name="Int. J. Syst. Evol. Microbiol.">
        <title>The Global Catalogue of Microorganisms (GCM) 10K type strain sequencing project: providing services to taxonomists for standard genome sequencing and annotation.</title>
        <authorList>
            <consortium name="The Broad Institute Genomics Platform"/>
            <consortium name="The Broad Institute Genome Sequencing Center for Infectious Disease"/>
            <person name="Wu L."/>
            <person name="Ma J."/>
        </authorList>
    </citation>
    <scope>NUCLEOTIDE SEQUENCE [LARGE SCALE GENOMIC DNA]</scope>
    <source>
        <strain evidence="2">KCTC 52449</strain>
    </source>
</reference>
<accession>A0ABV7JY57</accession>
<evidence type="ECO:0000313" key="1">
    <source>
        <dbReference type="EMBL" id="MFC3202914.1"/>
    </source>
</evidence>
<organism evidence="1 2">
    <name type="scientific">Alteromonas oceani</name>
    <dbReference type="NCBI Taxonomy" id="2071609"/>
    <lineage>
        <taxon>Bacteria</taxon>
        <taxon>Pseudomonadati</taxon>
        <taxon>Pseudomonadota</taxon>
        <taxon>Gammaproteobacteria</taxon>
        <taxon>Alteromonadales</taxon>
        <taxon>Alteromonadaceae</taxon>
        <taxon>Alteromonas/Salinimonas group</taxon>
        <taxon>Alteromonas</taxon>
    </lineage>
</organism>
<protein>
    <recommendedName>
        <fullName evidence="3">Lipoprotein</fullName>
    </recommendedName>
</protein>
<dbReference type="PROSITE" id="PS51257">
    <property type="entry name" value="PROKAR_LIPOPROTEIN"/>
    <property type="match status" value="1"/>
</dbReference>
<evidence type="ECO:0000313" key="2">
    <source>
        <dbReference type="Proteomes" id="UP001595477"/>
    </source>
</evidence>
<comment type="caution">
    <text evidence="1">The sequence shown here is derived from an EMBL/GenBank/DDBJ whole genome shotgun (WGS) entry which is preliminary data.</text>
</comment>
<evidence type="ECO:0008006" key="3">
    <source>
        <dbReference type="Google" id="ProtNLM"/>
    </source>
</evidence>
<proteinExistence type="predicted"/>
<keyword evidence="2" id="KW-1185">Reference proteome</keyword>
<dbReference type="EMBL" id="JBHRSX010000032">
    <property type="protein sequence ID" value="MFC3202914.1"/>
    <property type="molecule type" value="Genomic_DNA"/>
</dbReference>
<sequence>MREVFKAFLTTRTAAALSAALLIGGCGGGGDSGGSTVTPTPGSPTPGFTEVEPALTADNLRLFGELDASVGASVGFVVLSNDSQSLDNIDWQQTSGPVVDLLAAHTQAVGFDIPAAGSYEFTVTTTTTNGQQRSLNFSLNAEATTEDNQANIRLDHMATERGRVSLRVDSPTAKIITDAQWEQLAGPEAEDIVYQEDSTGGPLQSAFFAAPEVTKDEVMEFSVTLTFDDGTTASDTVLVGINDAPVSSSGIFTQNDMFLTTDLIPYRADTPWADGLNECVYTNLLVNSCTFNELPLIGMQTSNPTIETILNKTLVSHPWMGDRFAEFLQNSATSEDMLNLLRGVTAVVISYDVRPSFYWVRTGAIYLDARNFWRTPEERDTLNTAPDYRSDFGNDLQFGIYWRYVKNDSYYYPQASLAASNRNSRNLEQLEAALSWLMYHELAHANDFFPPTSWASIADSQTPLSFFQNNAPQSTLLYNQYPLSSSVLDALADVSFGGETATTAQRNYTASEAADEFSADTAPAFYAYYTEREDYATLFERFMMLHRLGVSADVGVIGNNNNPDALITWGQRNRINQDTLQARTAFTVERVLPSLNVAQIQAELPATIQLRANTSWYDFESLTDSQRVSPLRLEDSDKPYRPALQMRHWDNHLRY</sequence>
<gene>
    <name evidence="1" type="ORF">ACFOEW_13935</name>
</gene>
<dbReference type="Proteomes" id="UP001595477">
    <property type="component" value="Unassembled WGS sequence"/>
</dbReference>